<feature type="region of interest" description="Disordered" evidence="1">
    <location>
        <begin position="1"/>
        <end position="31"/>
    </location>
</feature>
<gene>
    <name evidence="2" type="ORF">PV328_012305</name>
</gene>
<reference evidence="2" key="2">
    <citation type="submission" date="2023-03" db="EMBL/GenBank/DDBJ databases">
        <authorList>
            <person name="Inwood S.N."/>
            <person name="Skelly J.G."/>
            <person name="Guhlin J."/>
            <person name="Harrop T.W.R."/>
            <person name="Goldson S.G."/>
            <person name="Dearden P.K."/>
        </authorList>
    </citation>
    <scope>NUCLEOTIDE SEQUENCE</scope>
    <source>
        <strain evidence="2">Irish</strain>
        <tissue evidence="2">Whole body</tissue>
    </source>
</reference>
<evidence type="ECO:0000313" key="3">
    <source>
        <dbReference type="Proteomes" id="UP001168990"/>
    </source>
</evidence>
<organism evidence="2 3">
    <name type="scientific">Microctonus aethiopoides</name>
    <dbReference type="NCBI Taxonomy" id="144406"/>
    <lineage>
        <taxon>Eukaryota</taxon>
        <taxon>Metazoa</taxon>
        <taxon>Ecdysozoa</taxon>
        <taxon>Arthropoda</taxon>
        <taxon>Hexapoda</taxon>
        <taxon>Insecta</taxon>
        <taxon>Pterygota</taxon>
        <taxon>Neoptera</taxon>
        <taxon>Endopterygota</taxon>
        <taxon>Hymenoptera</taxon>
        <taxon>Apocrita</taxon>
        <taxon>Ichneumonoidea</taxon>
        <taxon>Braconidae</taxon>
        <taxon>Euphorinae</taxon>
        <taxon>Microctonus</taxon>
    </lineage>
</organism>
<evidence type="ECO:0000256" key="1">
    <source>
        <dbReference type="SAM" id="MobiDB-lite"/>
    </source>
</evidence>
<comment type="caution">
    <text evidence="2">The sequence shown here is derived from an EMBL/GenBank/DDBJ whole genome shotgun (WGS) entry which is preliminary data.</text>
</comment>
<feature type="region of interest" description="Disordered" evidence="1">
    <location>
        <begin position="55"/>
        <end position="127"/>
    </location>
</feature>
<evidence type="ECO:0000313" key="2">
    <source>
        <dbReference type="EMBL" id="KAK0169234.1"/>
    </source>
</evidence>
<dbReference type="AlphaFoldDB" id="A0AA39FH46"/>
<protein>
    <submittedName>
        <fullName evidence="2">Uncharacterized protein</fullName>
    </submittedName>
</protein>
<accession>A0AA39FH46</accession>
<proteinExistence type="predicted"/>
<feature type="compositionally biased region" description="Pro residues" evidence="1">
    <location>
        <begin position="101"/>
        <end position="112"/>
    </location>
</feature>
<reference evidence="2" key="1">
    <citation type="journal article" date="2023" name="bioRxiv">
        <title>Scaffold-level genome assemblies of two parasitoid biocontrol wasps reveal the parthenogenesis mechanism and an associated novel virus.</title>
        <authorList>
            <person name="Inwood S."/>
            <person name="Skelly J."/>
            <person name="Guhlin J."/>
            <person name="Harrop T."/>
            <person name="Goldson S."/>
            <person name="Dearden P."/>
        </authorList>
    </citation>
    <scope>NUCLEOTIDE SEQUENCE</scope>
    <source>
        <strain evidence="2">Irish</strain>
        <tissue evidence="2">Whole body</tissue>
    </source>
</reference>
<keyword evidence="3" id="KW-1185">Reference proteome</keyword>
<name>A0AA39FH46_9HYME</name>
<dbReference type="EMBL" id="JAQQBS010000900">
    <property type="protein sequence ID" value="KAK0169234.1"/>
    <property type="molecule type" value="Genomic_DNA"/>
</dbReference>
<sequence length="127" mass="14229">MTDRDNTFGQPSAGADNDNNQPIGIPPTITLPDVIELMRLHRIEDMKFREEIRGQLATQFATERDRTNRPRRRHHSTSSLSSNDADHDILRANSRSQHAPIPAPIIPTPVPQNPTSIPRPLSPNLTT</sequence>
<dbReference type="Proteomes" id="UP001168990">
    <property type="component" value="Unassembled WGS sequence"/>
</dbReference>